<dbReference type="InterPro" id="IPR032675">
    <property type="entry name" value="LRR_dom_sf"/>
</dbReference>
<feature type="coiled-coil region" evidence="9">
    <location>
        <begin position="424"/>
        <end position="497"/>
    </location>
</feature>
<reference evidence="11" key="1">
    <citation type="journal article" date="2016" name="Nat. Commun.">
        <title>The channel catfish genome sequence provides insights into the evolution of scale formation in teleosts.</title>
        <authorList>
            <person name="Liu Z."/>
            <person name="Liu S."/>
            <person name="Yao J."/>
            <person name="Bao L."/>
            <person name="Zhang J."/>
            <person name="Li Y."/>
            <person name="Jiang C."/>
            <person name="Sun L."/>
            <person name="Wang R."/>
            <person name="Zhang Y."/>
            <person name="Zhou T."/>
            <person name="Zeng Q."/>
            <person name="Fu Q."/>
            <person name="Gao S."/>
            <person name="Li N."/>
            <person name="Koren S."/>
            <person name="Jiang Y."/>
            <person name="Zimin A."/>
            <person name="Xu P."/>
            <person name="Phillippy A.M."/>
            <person name="Geng X."/>
            <person name="Song L."/>
            <person name="Sun F."/>
            <person name="Li C."/>
            <person name="Wang X."/>
            <person name="Chen A."/>
            <person name="Jin Y."/>
            <person name="Yuan Z."/>
            <person name="Yang Y."/>
            <person name="Tan S."/>
            <person name="Peatman E."/>
            <person name="Lu J."/>
            <person name="Qin Z."/>
            <person name="Dunham R."/>
            <person name="Li Z."/>
            <person name="Sonstegard T."/>
            <person name="Feng J."/>
            <person name="Danzmann R.G."/>
            <person name="Schroeder S."/>
            <person name="Scheffler B."/>
            <person name="Duke M.V."/>
            <person name="Ballard L."/>
            <person name="Kucuktas H."/>
            <person name="Kaltenboeck L."/>
            <person name="Liu H."/>
            <person name="Armbruster J."/>
            <person name="Xie Y."/>
            <person name="Kirby M.L."/>
            <person name="Tian Y."/>
            <person name="Flanagan M.E."/>
            <person name="Mu W."/>
            <person name="Waldbieser G.C."/>
        </authorList>
    </citation>
    <scope>NUCLEOTIDE SEQUENCE [LARGE SCALE GENOMIC DNA]</scope>
    <source>
        <strain evidence="11">SDA103</strain>
    </source>
</reference>
<dbReference type="GO" id="GO:0034451">
    <property type="term" value="C:centriolar satellite"/>
    <property type="evidence" value="ECO:0007669"/>
    <property type="project" value="UniProtKB-ARBA"/>
</dbReference>
<keyword evidence="4" id="KW-0677">Repeat</keyword>
<evidence type="ECO:0000313" key="12">
    <source>
        <dbReference type="RefSeq" id="XP_017308156.1"/>
    </source>
</evidence>
<protein>
    <recommendedName>
        <fullName evidence="8">Centrosomal protein of 72 kDa</fullName>
    </recommendedName>
</protein>
<evidence type="ECO:0000256" key="10">
    <source>
        <dbReference type="SAM" id="MobiDB-lite"/>
    </source>
</evidence>
<evidence type="ECO:0000256" key="8">
    <source>
        <dbReference type="ARBA" id="ARBA00070210"/>
    </source>
</evidence>
<comment type="similarity">
    <text evidence="7">Belongs to the CEP72 family.</text>
</comment>
<evidence type="ECO:0000256" key="9">
    <source>
        <dbReference type="SAM" id="Coils"/>
    </source>
</evidence>
<dbReference type="Pfam" id="PF14580">
    <property type="entry name" value="LRR_9"/>
    <property type="match status" value="1"/>
</dbReference>
<evidence type="ECO:0000256" key="1">
    <source>
        <dbReference type="ARBA" id="ARBA00004300"/>
    </source>
</evidence>
<gene>
    <name evidence="12" type="primary">cep72</name>
</gene>
<dbReference type="GeneID" id="108256110"/>
<dbReference type="Proteomes" id="UP000221080">
    <property type="component" value="Chromosome 23"/>
</dbReference>
<dbReference type="Gene3D" id="3.80.10.10">
    <property type="entry name" value="Ribonuclease Inhibitor"/>
    <property type="match status" value="1"/>
</dbReference>
<keyword evidence="3" id="KW-0433">Leucine-rich repeat</keyword>
<dbReference type="STRING" id="7998.ENSIPUP00000034313"/>
<dbReference type="FunFam" id="3.80.10.10:FF:000489">
    <property type="entry name" value="Centrosomal protein of 72 kDa"/>
    <property type="match status" value="1"/>
</dbReference>
<dbReference type="InterPro" id="IPR001611">
    <property type="entry name" value="Leu-rich_rpt"/>
</dbReference>
<feature type="region of interest" description="Disordered" evidence="10">
    <location>
        <begin position="317"/>
        <end position="379"/>
    </location>
</feature>
<reference evidence="12" key="2">
    <citation type="submission" date="2025-08" db="UniProtKB">
        <authorList>
            <consortium name="RefSeq"/>
        </authorList>
    </citation>
    <scope>IDENTIFICATION</scope>
    <source>
        <tissue evidence="12">Blood</tissue>
    </source>
</reference>
<keyword evidence="5 9" id="KW-0175">Coiled coil</keyword>
<evidence type="ECO:0000256" key="2">
    <source>
        <dbReference type="ARBA" id="ARBA00022490"/>
    </source>
</evidence>
<feature type="compositionally biased region" description="Basic and acidic residues" evidence="10">
    <location>
        <begin position="358"/>
        <end position="377"/>
    </location>
</feature>
<sequence length="511" mass="59043">MCMRTASHRQFETMAATQCLSITEQWIREKLNLQHQCLADVRSLRLPGTYETGKIGHLELALKNFVRLKSLDLSHNALVSVEGILHLKLLENLNLYYNKISSLQDVLSLGSLQNLKDLDLRLNPVVKKDPYYRLNLVQAISRLRKLDDCVVRDRERKAALMHFSAELGLEFSPKSPLCAVEIRNRSSNPRIASVNKMMMSKLMLREGNEETVLNHDFDRSRNILTQDAHTEENNKPESTHLQENPSELLKLLSGYDSGLLSSQKQEFQSKLRKCHKTETRYTVGVQPSKDAPRVTFVEAPAKRCISRNLTPIRTQAEGYFTPHPSNKNPSSRGDDQPGYLLKDYSERKLHPPRLTYRSSDDGEREGCSGAPERDRKPCKGAYRKPMELLLSLVDEYWSGEMKDHSTKHFFMHAVRILCMMEQEVRNGESEMDALREKIQTLNDQIDLRNREHHSEMRRLSEQLKQAHGSIEHLDQELRSVLEENVSLQKQLIRLEQQLLSDKLREMPNAQR</sequence>
<evidence type="ECO:0000256" key="5">
    <source>
        <dbReference type="ARBA" id="ARBA00023054"/>
    </source>
</evidence>
<dbReference type="OrthoDB" id="676979at2759"/>
<proteinExistence type="inferred from homology"/>
<dbReference type="KEGG" id="ipu:108256110"/>
<comment type="subcellular location">
    <subcellularLocation>
        <location evidence="1">Cytoplasm</location>
        <location evidence="1">Cytoskeleton</location>
        <location evidence="1">Microtubule organizing center</location>
        <location evidence="1">Centrosome</location>
    </subcellularLocation>
</comment>
<keyword evidence="2" id="KW-0963">Cytoplasm</keyword>
<keyword evidence="11" id="KW-1185">Reference proteome</keyword>
<keyword evidence="6" id="KW-0206">Cytoskeleton</keyword>
<dbReference type="AlphaFoldDB" id="A0A2D0PRU4"/>
<evidence type="ECO:0000313" key="11">
    <source>
        <dbReference type="Proteomes" id="UP000221080"/>
    </source>
</evidence>
<dbReference type="OMA" id="FMHAVRI"/>
<dbReference type="PROSITE" id="PS51450">
    <property type="entry name" value="LRR"/>
    <property type="match status" value="2"/>
</dbReference>
<dbReference type="PANTHER" id="PTHR23311:SF5">
    <property type="entry name" value="CENTROSOMAL PROTEIN OF 72 KDA"/>
    <property type="match status" value="1"/>
</dbReference>
<evidence type="ECO:0000256" key="6">
    <source>
        <dbReference type="ARBA" id="ARBA00023212"/>
    </source>
</evidence>
<organism evidence="11 12">
    <name type="scientific">Ictalurus punctatus</name>
    <name type="common">Channel catfish</name>
    <name type="synonym">Silurus punctatus</name>
    <dbReference type="NCBI Taxonomy" id="7998"/>
    <lineage>
        <taxon>Eukaryota</taxon>
        <taxon>Metazoa</taxon>
        <taxon>Chordata</taxon>
        <taxon>Craniata</taxon>
        <taxon>Vertebrata</taxon>
        <taxon>Euteleostomi</taxon>
        <taxon>Actinopterygii</taxon>
        <taxon>Neopterygii</taxon>
        <taxon>Teleostei</taxon>
        <taxon>Ostariophysi</taxon>
        <taxon>Siluriformes</taxon>
        <taxon>Ictaluridae</taxon>
        <taxon>Ictalurus</taxon>
    </lineage>
</organism>
<dbReference type="CTD" id="55722"/>
<name>A0A2D0PRU4_ICTPU</name>
<dbReference type="SUPFAM" id="SSF52058">
    <property type="entry name" value="L domain-like"/>
    <property type="match status" value="1"/>
</dbReference>
<evidence type="ECO:0000256" key="7">
    <source>
        <dbReference type="ARBA" id="ARBA00061023"/>
    </source>
</evidence>
<evidence type="ECO:0000256" key="4">
    <source>
        <dbReference type="ARBA" id="ARBA00022737"/>
    </source>
</evidence>
<dbReference type="RefSeq" id="XP_017308156.1">
    <property type="nucleotide sequence ID" value="XM_017452667.2"/>
</dbReference>
<dbReference type="PANTHER" id="PTHR23311">
    <property type="entry name" value="HEAT SHOCK REGULATED 2"/>
    <property type="match status" value="1"/>
</dbReference>
<accession>A0A2D0PRU4</accession>
<dbReference type="InterPro" id="IPR055320">
    <property type="entry name" value="CEP72-like"/>
</dbReference>
<evidence type="ECO:0000256" key="3">
    <source>
        <dbReference type="ARBA" id="ARBA00022614"/>
    </source>
</evidence>